<evidence type="ECO:0000259" key="1">
    <source>
        <dbReference type="PROSITE" id="PS51782"/>
    </source>
</evidence>
<dbReference type="InParanoid" id="A0LUZ0"/>
<dbReference type="Proteomes" id="UP000008221">
    <property type="component" value="Chromosome"/>
</dbReference>
<dbReference type="InterPro" id="IPR018392">
    <property type="entry name" value="LysM"/>
</dbReference>
<accession>A0LUZ0</accession>
<name>A0LUZ0_ACIC1</name>
<organism evidence="2 3">
    <name type="scientific">Acidothermus cellulolyticus (strain ATCC 43068 / DSM 8971 / 11B)</name>
    <dbReference type="NCBI Taxonomy" id="351607"/>
    <lineage>
        <taxon>Bacteria</taxon>
        <taxon>Bacillati</taxon>
        <taxon>Actinomycetota</taxon>
        <taxon>Actinomycetes</taxon>
        <taxon>Acidothermales</taxon>
        <taxon>Acidothermaceae</taxon>
        <taxon>Acidothermus</taxon>
    </lineage>
</organism>
<dbReference type="CDD" id="cd00118">
    <property type="entry name" value="LysM"/>
    <property type="match status" value="1"/>
</dbReference>
<dbReference type="PROSITE" id="PS51782">
    <property type="entry name" value="LYSM"/>
    <property type="match status" value="1"/>
</dbReference>
<sequence length="104" mass="11190">MASTVRLTRRGRRVLTAGAMVLIALLTLVITVLLTRLAHAAPPAPSADDRQVHRVLVVQPGDTLWQIALRLAPQTDPRVTIARILAVNPSARAVIQPGQQLVVP</sequence>
<dbReference type="InterPro" id="IPR036779">
    <property type="entry name" value="LysM_dom_sf"/>
</dbReference>
<dbReference type="Pfam" id="PF01476">
    <property type="entry name" value="LysM"/>
    <property type="match status" value="1"/>
</dbReference>
<proteinExistence type="predicted"/>
<keyword evidence="3" id="KW-1185">Reference proteome</keyword>
<evidence type="ECO:0000313" key="2">
    <source>
        <dbReference type="EMBL" id="ABK53250.1"/>
    </source>
</evidence>
<dbReference type="STRING" id="351607.Acel_1478"/>
<dbReference type="KEGG" id="ace:Acel_1478"/>
<evidence type="ECO:0000313" key="3">
    <source>
        <dbReference type="Proteomes" id="UP000008221"/>
    </source>
</evidence>
<dbReference type="SUPFAM" id="SSF54106">
    <property type="entry name" value="LysM domain"/>
    <property type="match status" value="1"/>
</dbReference>
<dbReference type="Gene3D" id="3.10.350.10">
    <property type="entry name" value="LysM domain"/>
    <property type="match status" value="1"/>
</dbReference>
<gene>
    <name evidence="2" type="ordered locus">Acel_1478</name>
</gene>
<dbReference type="HOGENOM" id="CLU_136034_3_2_11"/>
<dbReference type="EMBL" id="CP000481">
    <property type="protein sequence ID" value="ABK53250.1"/>
    <property type="molecule type" value="Genomic_DNA"/>
</dbReference>
<feature type="domain" description="LysM" evidence="1">
    <location>
        <begin position="54"/>
        <end position="103"/>
    </location>
</feature>
<dbReference type="RefSeq" id="WP_011720313.1">
    <property type="nucleotide sequence ID" value="NC_008578.1"/>
</dbReference>
<dbReference type="AlphaFoldDB" id="A0LUZ0"/>
<reference evidence="2 3" key="1">
    <citation type="journal article" date="2009" name="Genome Res.">
        <title>Complete genome of the cellulolytic thermophile Acidothermus cellulolyticus 11B provides insights into its ecophysiological and evolutionary adaptations.</title>
        <authorList>
            <person name="Barabote R.D."/>
            <person name="Xie G."/>
            <person name="Leu D.H."/>
            <person name="Normand P."/>
            <person name="Necsulea A."/>
            <person name="Daubin V."/>
            <person name="Medigue C."/>
            <person name="Adney W.S."/>
            <person name="Xu X.C."/>
            <person name="Lapidus A."/>
            <person name="Parales R.E."/>
            <person name="Detter C."/>
            <person name="Pujic P."/>
            <person name="Bruce D."/>
            <person name="Lavire C."/>
            <person name="Challacombe J.F."/>
            <person name="Brettin T.S."/>
            <person name="Berry A.M."/>
        </authorList>
    </citation>
    <scope>NUCLEOTIDE SEQUENCE [LARGE SCALE GENOMIC DNA]</scope>
    <source>
        <strain evidence="3">ATCC 43068 / DSM 8971 / 11B</strain>
    </source>
</reference>
<protein>
    <submittedName>
        <fullName evidence="2">Peptidoglycan-binding LysM</fullName>
    </submittedName>
</protein>
<dbReference type="eggNOG" id="COG1388">
    <property type="taxonomic scope" value="Bacteria"/>
</dbReference>
<dbReference type="SMART" id="SM00257">
    <property type="entry name" value="LysM"/>
    <property type="match status" value="1"/>
</dbReference>